<comment type="catalytic activity">
    <reaction evidence="3">
        <text>[protein]-L-glutamate 5-O-methyl ester + H2O = L-glutamyl-[protein] + methanol + H(+)</text>
        <dbReference type="Rhea" id="RHEA:23236"/>
        <dbReference type="Rhea" id="RHEA-COMP:10208"/>
        <dbReference type="Rhea" id="RHEA-COMP:10311"/>
        <dbReference type="ChEBI" id="CHEBI:15377"/>
        <dbReference type="ChEBI" id="CHEBI:15378"/>
        <dbReference type="ChEBI" id="CHEBI:17790"/>
        <dbReference type="ChEBI" id="CHEBI:29973"/>
        <dbReference type="ChEBI" id="CHEBI:82795"/>
        <dbReference type="EC" id="3.1.1.61"/>
    </reaction>
</comment>
<dbReference type="GO" id="GO:0006935">
    <property type="term" value="P:chemotaxis"/>
    <property type="evidence" value="ECO:0007669"/>
    <property type="project" value="UniProtKB-UniRule"/>
</dbReference>
<dbReference type="GO" id="GO:0000156">
    <property type="term" value="F:phosphorelay response regulator activity"/>
    <property type="evidence" value="ECO:0007669"/>
    <property type="project" value="InterPro"/>
</dbReference>
<keyword evidence="7" id="KW-1185">Reference proteome</keyword>
<protein>
    <recommendedName>
        <fullName evidence="2">protein-glutamate methylesterase</fullName>
        <ecNumber evidence="2">3.1.1.61</ecNumber>
    </recommendedName>
</protein>
<dbReference type="PROSITE" id="PS50122">
    <property type="entry name" value="CHEB"/>
    <property type="match status" value="1"/>
</dbReference>
<evidence type="ECO:0000256" key="3">
    <source>
        <dbReference type="ARBA" id="ARBA00048267"/>
    </source>
</evidence>
<dbReference type="CDD" id="cd16433">
    <property type="entry name" value="CheB"/>
    <property type="match status" value="1"/>
</dbReference>
<evidence type="ECO:0000256" key="4">
    <source>
        <dbReference type="PROSITE-ProRule" id="PRU00050"/>
    </source>
</evidence>
<comment type="caution">
    <text evidence="6">The sequence shown here is derived from an EMBL/GenBank/DDBJ whole genome shotgun (WGS) entry which is preliminary data.</text>
</comment>
<dbReference type="Proteomes" id="UP000295293">
    <property type="component" value="Unassembled WGS sequence"/>
</dbReference>
<dbReference type="EMBL" id="SNZH01000005">
    <property type="protein sequence ID" value="TDR44960.1"/>
    <property type="molecule type" value="Genomic_DNA"/>
</dbReference>
<dbReference type="AlphaFoldDB" id="A0A4R6Z0B8"/>
<dbReference type="PANTHER" id="PTHR42872:SF6">
    <property type="entry name" value="PROTEIN-GLUTAMATE METHYLESTERASE_PROTEIN-GLUTAMINE GLUTAMINASE"/>
    <property type="match status" value="1"/>
</dbReference>
<keyword evidence="4" id="KW-0145">Chemotaxis</keyword>
<evidence type="ECO:0000313" key="7">
    <source>
        <dbReference type="Proteomes" id="UP000295293"/>
    </source>
</evidence>
<dbReference type="OrthoDB" id="9791760at2"/>
<feature type="active site" evidence="4">
    <location>
        <position position="13"/>
    </location>
</feature>
<gene>
    <name evidence="6" type="ORF">DFR29_105143</name>
</gene>
<name>A0A4R6Z0B8_9GAMM</name>
<dbReference type="GO" id="GO:0008984">
    <property type="term" value="F:protein-glutamate methylesterase activity"/>
    <property type="evidence" value="ECO:0007669"/>
    <property type="project" value="UniProtKB-EC"/>
</dbReference>
<organism evidence="6 7">
    <name type="scientific">Tahibacter aquaticus</name>
    <dbReference type="NCBI Taxonomy" id="520092"/>
    <lineage>
        <taxon>Bacteria</taxon>
        <taxon>Pseudomonadati</taxon>
        <taxon>Pseudomonadota</taxon>
        <taxon>Gammaproteobacteria</taxon>
        <taxon>Lysobacterales</taxon>
        <taxon>Rhodanobacteraceae</taxon>
        <taxon>Tahibacter</taxon>
    </lineage>
</organism>
<dbReference type="InterPro" id="IPR000673">
    <property type="entry name" value="Sig_transdc_resp-reg_Me-estase"/>
</dbReference>
<dbReference type="EC" id="3.1.1.61" evidence="2"/>
<proteinExistence type="predicted"/>
<dbReference type="RefSeq" id="WP_133818469.1">
    <property type="nucleotide sequence ID" value="NZ_SNZH01000005.1"/>
</dbReference>
<evidence type="ECO:0000313" key="6">
    <source>
        <dbReference type="EMBL" id="TDR44960.1"/>
    </source>
</evidence>
<dbReference type="PANTHER" id="PTHR42872">
    <property type="entry name" value="PROTEIN-GLUTAMATE METHYLESTERASE/PROTEIN-GLUTAMINE GLUTAMINASE"/>
    <property type="match status" value="1"/>
</dbReference>
<dbReference type="Gene3D" id="3.40.50.180">
    <property type="entry name" value="Methylesterase CheB, C-terminal domain"/>
    <property type="match status" value="1"/>
</dbReference>
<feature type="active site" evidence="4">
    <location>
        <position position="40"/>
    </location>
</feature>
<accession>A0A4R6Z0B8</accession>
<evidence type="ECO:0000256" key="1">
    <source>
        <dbReference type="ARBA" id="ARBA00022801"/>
    </source>
</evidence>
<sequence>MRAAADLVVLGCSAGGLRALHVLLSGLAANFPLPLAAVCHTGSEDVSLLCELLARSSTLPVQEASERCAPKPGQIYIAPSGYHLLLGVDGRFALSVDARVGYARPSIDVLFQSAAEACRGRLIGVVMTGANSDGAEGLQQIRRRGGVGIVQRPDDAEASAMPSAALELAGADHCLPLEQIAGLLNRLCGVVR</sequence>
<dbReference type="SUPFAM" id="SSF52738">
    <property type="entry name" value="Methylesterase CheB, C-terminal domain"/>
    <property type="match status" value="1"/>
</dbReference>
<keyword evidence="1 4" id="KW-0378">Hydrolase</keyword>
<evidence type="ECO:0000259" key="5">
    <source>
        <dbReference type="PROSITE" id="PS50122"/>
    </source>
</evidence>
<dbReference type="InterPro" id="IPR035909">
    <property type="entry name" value="CheB_C"/>
</dbReference>
<evidence type="ECO:0000256" key="2">
    <source>
        <dbReference type="ARBA" id="ARBA00039140"/>
    </source>
</evidence>
<dbReference type="GO" id="GO:0005737">
    <property type="term" value="C:cytoplasm"/>
    <property type="evidence" value="ECO:0007669"/>
    <property type="project" value="InterPro"/>
</dbReference>
<feature type="domain" description="CheB-type methylesterase" evidence="5">
    <location>
        <begin position="1"/>
        <end position="184"/>
    </location>
</feature>
<reference evidence="6 7" key="1">
    <citation type="submission" date="2019-03" db="EMBL/GenBank/DDBJ databases">
        <title>Genomic Encyclopedia of Type Strains, Phase IV (KMG-IV): sequencing the most valuable type-strain genomes for metagenomic binning, comparative biology and taxonomic classification.</title>
        <authorList>
            <person name="Goeker M."/>
        </authorList>
    </citation>
    <scope>NUCLEOTIDE SEQUENCE [LARGE SCALE GENOMIC DNA]</scope>
    <source>
        <strain evidence="6 7">DSM 21667</strain>
    </source>
</reference>
<feature type="active site" evidence="4">
    <location>
        <position position="133"/>
    </location>
</feature>
<dbReference type="Pfam" id="PF01339">
    <property type="entry name" value="CheB_methylest"/>
    <property type="match status" value="1"/>
</dbReference>